<dbReference type="InterPro" id="IPR003594">
    <property type="entry name" value="HATPase_dom"/>
</dbReference>
<dbReference type="InterPro" id="IPR004358">
    <property type="entry name" value="Sig_transdc_His_kin-like_C"/>
</dbReference>
<evidence type="ECO:0000313" key="4">
    <source>
        <dbReference type="EMBL" id="CAB4919218.1"/>
    </source>
</evidence>
<dbReference type="InterPro" id="IPR000595">
    <property type="entry name" value="cNMP-bd_dom"/>
</dbReference>
<dbReference type="Gene3D" id="3.30.565.10">
    <property type="entry name" value="Histidine kinase-like ATPase, C-terminal domain"/>
    <property type="match status" value="1"/>
</dbReference>
<dbReference type="EMBL" id="CAFBMK010000096">
    <property type="protein sequence ID" value="CAB4919218.1"/>
    <property type="molecule type" value="Genomic_DNA"/>
</dbReference>
<dbReference type="SUPFAM" id="SSF55874">
    <property type="entry name" value="ATPase domain of HSP90 chaperone/DNA topoisomerase II/histidine kinase"/>
    <property type="match status" value="1"/>
</dbReference>
<feature type="domain" description="Cyclic nucleotide-binding" evidence="2">
    <location>
        <begin position="117"/>
        <end position="236"/>
    </location>
</feature>
<dbReference type="Pfam" id="PF02518">
    <property type="entry name" value="HATPase_c"/>
    <property type="match status" value="1"/>
</dbReference>
<dbReference type="PANTHER" id="PTHR43065:SF48">
    <property type="entry name" value="HISTIDINE KINASE"/>
    <property type="match status" value="1"/>
</dbReference>
<dbReference type="SMART" id="SM00100">
    <property type="entry name" value="cNMP"/>
    <property type="match status" value="1"/>
</dbReference>
<dbReference type="PRINTS" id="PR00344">
    <property type="entry name" value="BCTRLSENSOR"/>
</dbReference>
<feature type="compositionally biased region" description="Basic and acidic residues" evidence="1">
    <location>
        <begin position="77"/>
        <end position="87"/>
    </location>
</feature>
<feature type="domain" description="Histidine kinase" evidence="3">
    <location>
        <begin position="395"/>
        <end position="619"/>
    </location>
</feature>
<feature type="compositionally biased region" description="Low complexity" evidence="1">
    <location>
        <begin position="45"/>
        <end position="72"/>
    </location>
</feature>
<evidence type="ECO:0000256" key="1">
    <source>
        <dbReference type="SAM" id="MobiDB-lite"/>
    </source>
</evidence>
<feature type="region of interest" description="Disordered" evidence="1">
    <location>
        <begin position="15"/>
        <end position="102"/>
    </location>
</feature>
<dbReference type="AlphaFoldDB" id="A0A6J7HIQ7"/>
<proteinExistence type="predicted"/>
<feature type="compositionally biased region" description="Gly residues" evidence="1">
    <location>
        <begin position="18"/>
        <end position="44"/>
    </location>
</feature>
<name>A0A6J7HIQ7_9ZZZZ</name>
<sequence>MGEWSAYGGRIRAVDGTAGAGADGSASVGGDGAGGAASIGGAGADGATSAAGSGAPVASAGAAADVAAPGSVGPDGRICEDGSRSHPDLSAPRWTLPGSTDGPVAPVTLEELRAIDLFDDLDDEELGRFLAVAKVREAPKGERLAEPDGVPIGVQLLLRGSAQSYRLEGDRTEPVGRQRAPTWMGAIAVLSDAPVGVRMVAEEPCRIAMIHGEKFRKLAFAFPAVHRRVMQQVAPVMSRITAMEQDRERLASLGTMAAGLAHELNNPAAAAQSTAAQLADTLEVITGAFGAFVESGVEREQAAQLVALQREVAAAAEGRTALDGLDAADAEDELQDVLEDLGVPEPWVLAEELASAGVDAEWVGRLAELAGPAATGPALKWVAATLSARGLVAELQESTRRMSSLVGSVKSYAYLDRGDLVEVDLHEGLETTLAVLAHKLKGKGIAVVRDYDRSLPKLTIHGSEMNQVWTNLLHNAIQALVEHHAAQKAAGTAAAPAVPERGPTGRPVTPTSGLRAAFAAAAATAEAGGIIGTITIRTRREESCAVVEITDDGPGIPPDVRDRIFDAFFTTKEVGEGTGLGLATVRRIVADRHGGSLAVDTTVEPPTGTTFTVRLALPHGD</sequence>
<reference evidence="4" key="1">
    <citation type="submission" date="2020-05" db="EMBL/GenBank/DDBJ databases">
        <authorList>
            <person name="Chiriac C."/>
            <person name="Salcher M."/>
            <person name="Ghai R."/>
            <person name="Kavagutti S V."/>
        </authorList>
    </citation>
    <scope>NUCLEOTIDE SEQUENCE</scope>
</reference>
<dbReference type="InterPro" id="IPR036890">
    <property type="entry name" value="HATPase_C_sf"/>
</dbReference>
<dbReference type="InterPro" id="IPR018490">
    <property type="entry name" value="cNMP-bd_dom_sf"/>
</dbReference>
<gene>
    <name evidence="4" type="ORF">UFOPK3564_01735</name>
</gene>
<dbReference type="Gene3D" id="1.10.287.130">
    <property type="match status" value="1"/>
</dbReference>
<dbReference type="SUPFAM" id="SSF51206">
    <property type="entry name" value="cAMP-binding domain-like"/>
    <property type="match status" value="1"/>
</dbReference>
<dbReference type="InterPro" id="IPR005467">
    <property type="entry name" value="His_kinase_dom"/>
</dbReference>
<evidence type="ECO:0000259" key="2">
    <source>
        <dbReference type="PROSITE" id="PS50042"/>
    </source>
</evidence>
<dbReference type="GO" id="GO:0016772">
    <property type="term" value="F:transferase activity, transferring phosphorus-containing groups"/>
    <property type="evidence" value="ECO:0007669"/>
    <property type="project" value="InterPro"/>
</dbReference>
<dbReference type="SMART" id="SM00387">
    <property type="entry name" value="HATPase_c"/>
    <property type="match status" value="1"/>
</dbReference>
<accession>A0A6J7HIQ7</accession>
<protein>
    <submittedName>
        <fullName evidence="4">Unannotated protein</fullName>
    </submittedName>
</protein>
<evidence type="ECO:0000259" key="3">
    <source>
        <dbReference type="PROSITE" id="PS50109"/>
    </source>
</evidence>
<dbReference type="PANTHER" id="PTHR43065">
    <property type="entry name" value="SENSOR HISTIDINE KINASE"/>
    <property type="match status" value="1"/>
</dbReference>
<dbReference type="PROSITE" id="PS50109">
    <property type="entry name" value="HIS_KIN"/>
    <property type="match status" value="1"/>
</dbReference>
<dbReference type="InterPro" id="IPR014710">
    <property type="entry name" value="RmlC-like_jellyroll"/>
</dbReference>
<dbReference type="Gene3D" id="2.60.120.10">
    <property type="entry name" value="Jelly Rolls"/>
    <property type="match status" value="1"/>
</dbReference>
<organism evidence="4">
    <name type="scientific">freshwater metagenome</name>
    <dbReference type="NCBI Taxonomy" id="449393"/>
    <lineage>
        <taxon>unclassified sequences</taxon>
        <taxon>metagenomes</taxon>
        <taxon>ecological metagenomes</taxon>
    </lineage>
</organism>
<dbReference type="PROSITE" id="PS50042">
    <property type="entry name" value="CNMP_BINDING_3"/>
    <property type="match status" value="1"/>
</dbReference>